<sequence length="78" mass="9176">MQKTQPSDYLPLKEWHRECGQPVFSSAKMLHYHTHPIQRELIESGAMARVGVQIFLHKDRFWPEYQRIVANQMNGGQP</sequence>
<dbReference type="Proteomes" id="UP000739411">
    <property type="component" value="Unassembled WGS sequence"/>
</dbReference>
<evidence type="ECO:0000313" key="1">
    <source>
        <dbReference type="EMBL" id="MBK7416261.1"/>
    </source>
</evidence>
<organism evidence="1 2">
    <name type="scientific">Candidatus Dechloromonas phosphorivorans</name>
    <dbReference type="NCBI Taxonomy" id="2899244"/>
    <lineage>
        <taxon>Bacteria</taxon>
        <taxon>Pseudomonadati</taxon>
        <taxon>Pseudomonadota</taxon>
        <taxon>Betaproteobacteria</taxon>
        <taxon>Rhodocyclales</taxon>
        <taxon>Azonexaceae</taxon>
        <taxon>Dechloromonas</taxon>
    </lineage>
</organism>
<dbReference type="AlphaFoldDB" id="A0A935KCN8"/>
<reference evidence="1 2" key="1">
    <citation type="submission" date="2020-10" db="EMBL/GenBank/DDBJ databases">
        <title>Connecting structure to function with the recovery of over 1000 high-quality activated sludge metagenome-assembled genomes encoding full-length rRNA genes using long-read sequencing.</title>
        <authorList>
            <person name="Singleton C.M."/>
            <person name="Petriglieri F."/>
            <person name="Kristensen J.M."/>
            <person name="Kirkegaard R.H."/>
            <person name="Michaelsen T.Y."/>
            <person name="Andersen M.H."/>
            <person name="Karst S.M."/>
            <person name="Dueholm M.S."/>
            <person name="Nielsen P.H."/>
            <person name="Albertsen M."/>
        </authorList>
    </citation>
    <scope>NUCLEOTIDE SEQUENCE [LARGE SCALE GENOMIC DNA]</scope>
    <source>
        <strain evidence="1">EsbW_18-Q3-R4-48_BATAC.463</strain>
    </source>
</reference>
<gene>
    <name evidence="1" type="ORF">IPJ38_15340</name>
</gene>
<comment type="caution">
    <text evidence="1">The sequence shown here is derived from an EMBL/GenBank/DDBJ whole genome shotgun (WGS) entry which is preliminary data.</text>
</comment>
<dbReference type="EMBL" id="JADJMS010000037">
    <property type="protein sequence ID" value="MBK7416261.1"/>
    <property type="molecule type" value="Genomic_DNA"/>
</dbReference>
<protein>
    <submittedName>
        <fullName evidence="1">Uncharacterized protein</fullName>
    </submittedName>
</protein>
<name>A0A935KCN8_9RHOO</name>
<proteinExistence type="predicted"/>
<evidence type="ECO:0000313" key="2">
    <source>
        <dbReference type="Proteomes" id="UP000739411"/>
    </source>
</evidence>
<accession>A0A935KCN8</accession>